<sequence length="88" mass="10142">SAPPGHSEFHFAIINDFPDKIHLQQFSHQCTAIMEIISENSEDNQMDGTESQSCQCHRSLIFVKLTLFISCDFLGEKKKKKRKEKQKS</sequence>
<evidence type="ECO:0000313" key="1">
    <source>
        <dbReference type="EnsemblMetazoa" id="OVOC6506.1"/>
    </source>
</evidence>
<dbReference type="Proteomes" id="UP000024404">
    <property type="component" value="Unassembled WGS sequence"/>
</dbReference>
<organism evidence="1 2">
    <name type="scientific">Onchocerca volvulus</name>
    <dbReference type="NCBI Taxonomy" id="6282"/>
    <lineage>
        <taxon>Eukaryota</taxon>
        <taxon>Metazoa</taxon>
        <taxon>Ecdysozoa</taxon>
        <taxon>Nematoda</taxon>
        <taxon>Chromadorea</taxon>
        <taxon>Rhabditida</taxon>
        <taxon>Spirurina</taxon>
        <taxon>Spiruromorpha</taxon>
        <taxon>Filarioidea</taxon>
        <taxon>Onchocercidae</taxon>
        <taxon>Onchocerca</taxon>
    </lineage>
</organism>
<dbReference type="AlphaFoldDB" id="A0A8R1XXR1"/>
<accession>A0A8R1XXR1</accession>
<name>A0A8R1XXR1_ONCVO</name>
<dbReference type="EnsemblMetazoa" id="OVOC6506.1">
    <property type="protein sequence ID" value="OVOC6506.1"/>
    <property type="gene ID" value="WBGene00243315"/>
</dbReference>
<reference evidence="2" key="1">
    <citation type="submission" date="2013-10" db="EMBL/GenBank/DDBJ databases">
        <title>Genome sequencing of Onchocerca volvulus.</title>
        <authorList>
            <person name="Cotton J."/>
            <person name="Tsai J."/>
            <person name="Stanley E."/>
            <person name="Tracey A."/>
            <person name="Holroyd N."/>
            <person name="Lustigman S."/>
            <person name="Berriman M."/>
        </authorList>
    </citation>
    <scope>NUCLEOTIDE SEQUENCE</scope>
</reference>
<reference evidence="1" key="2">
    <citation type="submission" date="2022-06" db="UniProtKB">
        <authorList>
            <consortium name="EnsemblMetazoa"/>
        </authorList>
    </citation>
    <scope>IDENTIFICATION</scope>
</reference>
<proteinExistence type="predicted"/>
<protein>
    <submittedName>
        <fullName evidence="1">Uncharacterized protein</fullName>
    </submittedName>
</protein>
<dbReference type="EMBL" id="CMVM020000177">
    <property type="status" value="NOT_ANNOTATED_CDS"/>
    <property type="molecule type" value="Genomic_DNA"/>
</dbReference>
<keyword evidence="2" id="KW-1185">Reference proteome</keyword>
<evidence type="ECO:0000313" key="2">
    <source>
        <dbReference type="Proteomes" id="UP000024404"/>
    </source>
</evidence>